<feature type="non-terminal residue" evidence="2">
    <location>
        <position position="1"/>
    </location>
</feature>
<proteinExistence type="predicted"/>
<feature type="compositionally biased region" description="Basic and acidic residues" evidence="1">
    <location>
        <begin position="14"/>
        <end position="26"/>
    </location>
</feature>
<accession>A0A6J4QTN4</accession>
<dbReference type="EMBL" id="CADCVH010000022">
    <property type="protein sequence ID" value="CAA9449220.1"/>
    <property type="molecule type" value="Genomic_DNA"/>
</dbReference>
<evidence type="ECO:0000313" key="2">
    <source>
        <dbReference type="EMBL" id="CAA9449220.1"/>
    </source>
</evidence>
<feature type="region of interest" description="Disordered" evidence="1">
    <location>
        <begin position="1"/>
        <end position="43"/>
    </location>
</feature>
<name>A0A6J4QTN4_9ACTN</name>
<sequence>EPSSSQGLRAQGPDQRDAHRGGDDPPHTATAGGAGSTLTKKAL</sequence>
<feature type="non-terminal residue" evidence="2">
    <location>
        <position position="43"/>
    </location>
</feature>
<reference evidence="2" key="1">
    <citation type="submission" date="2020-02" db="EMBL/GenBank/DDBJ databases">
        <authorList>
            <person name="Meier V. D."/>
        </authorList>
    </citation>
    <scope>NUCLEOTIDE SEQUENCE</scope>
    <source>
        <strain evidence="2">AVDCRST_MAG02</strain>
    </source>
</reference>
<protein>
    <submittedName>
        <fullName evidence="2">Uncharacterized protein</fullName>
    </submittedName>
</protein>
<gene>
    <name evidence="2" type="ORF">AVDCRST_MAG02-738</name>
</gene>
<evidence type="ECO:0000256" key="1">
    <source>
        <dbReference type="SAM" id="MobiDB-lite"/>
    </source>
</evidence>
<organism evidence="2">
    <name type="scientific">uncultured Rubrobacteraceae bacterium</name>
    <dbReference type="NCBI Taxonomy" id="349277"/>
    <lineage>
        <taxon>Bacteria</taxon>
        <taxon>Bacillati</taxon>
        <taxon>Actinomycetota</taxon>
        <taxon>Rubrobacteria</taxon>
        <taxon>Rubrobacterales</taxon>
        <taxon>Rubrobacteraceae</taxon>
        <taxon>environmental samples</taxon>
    </lineage>
</organism>
<dbReference type="AlphaFoldDB" id="A0A6J4QTN4"/>